<protein>
    <submittedName>
        <fullName evidence="1">Uncharacterized protein</fullName>
    </submittedName>
</protein>
<organism evidence="1 2">
    <name type="scientific">Pleurotus eryngii</name>
    <name type="common">Boletus of the steppes</name>
    <dbReference type="NCBI Taxonomy" id="5323"/>
    <lineage>
        <taxon>Eukaryota</taxon>
        <taxon>Fungi</taxon>
        <taxon>Dikarya</taxon>
        <taxon>Basidiomycota</taxon>
        <taxon>Agaricomycotina</taxon>
        <taxon>Agaricomycetes</taxon>
        <taxon>Agaricomycetidae</taxon>
        <taxon>Agaricales</taxon>
        <taxon>Pleurotineae</taxon>
        <taxon>Pleurotaceae</taxon>
        <taxon>Pleurotus</taxon>
    </lineage>
</organism>
<proteinExistence type="predicted"/>
<keyword evidence="2" id="KW-1185">Reference proteome</keyword>
<dbReference type="Proteomes" id="UP000807025">
    <property type="component" value="Unassembled WGS sequence"/>
</dbReference>
<dbReference type="AlphaFoldDB" id="A0A9P5ZKK8"/>
<evidence type="ECO:0000313" key="1">
    <source>
        <dbReference type="EMBL" id="KAF9489092.1"/>
    </source>
</evidence>
<accession>A0A9P5ZKK8</accession>
<feature type="non-terminal residue" evidence="1">
    <location>
        <position position="1"/>
    </location>
</feature>
<dbReference type="OrthoDB" id="2691851at2759"/>
<comment type="caution">
    <text evidence="1">The sequence shown here is derived from an EMBL/GenBank/DDBJ whole genome shotgun (WGS) entry which is preliminary data.</text>
</comment>
<evidence type="ECO:0000313" key="2">
    <source>
        <dbReference type="Proteomes" id="UP000807025"/>
    </source>
</evidence>
<sequence length="154" mass="17316">EHVEDLDISMQTHDSTMWAWDAVHGEAPSFHYGSEVTVAIFRAFNGTDYEPWPVLILATCKAEKAPEFANLVQLLDQAWNQSVSRVYGALWCISMDGASTMRLGCHQICMPNELDPTDPLFDYLSKLPGLNITCGTNNVTYSSDPKHCIKRELY</sequence>
<dbReference type="EMBL" id="MU154683">
    <property type="protein sequence ID" value="KAF9489092.1"/>
    <property type="molecule type" value="Genomic_DNA"/>
</dbReference>
<name>A0A9P5ZKK8_PLEER</name>
<gene>
    <name evidence="1" type="ORF">BDN71DRAFT_1402179</name>
</gene>
<reference evidence="1" key="1">
    <citation type="submission" date="2020-11" db="EMBL/GenBank/DDBJ databases">
        <authorList>
            <consortium name="DOE Joint Genome Institute"/>
            <person name="Ahrendt S."/>
            <person name="Riley R."/>
            <person name="Andreopoulos W."/>
            <person name="Labutti K."/>
            <person name="Pangilinan J."/>
            <person name="Ruiz-Duenas F.J."/>
            <person name="Barrasa J.M."/>
            <person name="Sanchez-Garcia M."/>
            <person name="Camarero S."/>
            <person name="Miyauchi S."/>
            <person name="Serrano A."/>
            <person name="Linde D."/>
            <person name="Babiker R."/>
            <person name="Drula E."/>
            <person name="Ayuso-Fernandez I."/>
            <person name="Pacheco R."/>
            <person name="Padilla G."/>
            <person name="Ferreira P."/>
            <person name="Barriuso J."/>
            <person name="Kellner H."/>
            <person name="Castanera R."/>
            <person name="Alfaro M."/>
            <person name="Ramirez L."/>
            <person name="Pisabarro A.G."/>
            <person name="Kuo A."/>
            <person name="Tritt A."/>
            <person name="Lipzen A."/>
            <person name="He G."/>
            <person name="Yan M."/>
            <person name="Ng V."/>
            <person name="Cullen D."/>
            <person name="Martin F."/>
            <person name="Rosso M.-N."/>
            <person name="Henrissat B."/>
            <person name="Hibbett D."/>
            <person name="Martinez A.T."/>
            <person name="Grigoriev I.V."/>
        </authorList>
    </citation>
    <scope>NUCLEOTIDE SEQUENCE</scope>
    <source>
        <strain evidence="1">ATCC 90797</strain>
    </source>
</reference>